<keyword evidence="5" id="KW-1185">Reference proteome</keyword>
<evidence type="ECO:0000256" key="1">
    <source>
        <dbReference type="ARBA" id="ARBA00022857"/>
    </source>
</evidence>
<dbReference type="PANTHER" id="PTHR47706:SF9">
    <property type="entry name" value="NMRA-LIKE DOMAIN-CONTAINING PROTEIN-RELATED"/>
    <property type="match status" value="1"/>
</dbReference>
<keyword evidence="1" id="KW-0521">NADP</keyword>
<feature type="compositionally biased region" description="Polar residues" evidence="3">
    <location>
        <begin position="454"/>
        <end position="465"/>
    </location>
</feature>
<comment type="caution">
    <text evidence="4">The sequence shown here is derived from an EMBL/GenBank/DDBJ whole genome shotgun (WGS) entry which is preliminary data.</text>
</comment>
<dbReference type="Proteomes" id="UP001221413">
    <property type="component" value="Unassembled WGS sequence"/>
</dbReference>
<dbReference type="InterPro" id="IPR051609">
    <property type="entry name" value="NmrA/Isoflavone_reductase-like"/>
</dbReference>
<dbReference type="PANTHER" id="PTHR47706">
    <property type="entry name" value="NMRA-LIKE FAMILY PROTEIN"/>
    <property type="match status" value="1"/>
</dbReference>
<feature type="compositionally biased region" description="Polar residues" evidence="3">
    <location>
        <begin position="424"/>
        <end position="438"/>
    </location>
</feature>
<feature type="compositionally biased region" description="Low complexity" evidence="3">
    <location>
        <begin position="489"/>
        <end position="498"/>
    </location>
</feature>
<evidence type="ECO:0000313" key="5">
    <source>
        <dbReference type="Proteomes" id="UP001221413"/>
    </source>
</evidence>
<feature type="region of interest" description="Disordered" evidence="3">
    <location>
        <begin position="325"/>
        <end position="510"/>
    </location>
</feature>
<feature type="compositionally biased region" description="Basic residues" evidence="3">
    <location>
        <begin position="499"/>
        <end position="510"/>
    </location>
</feature>
<protein>
    <recommendedName>
        <fullName evidence="6">NmrA-like domain-containing protein</fullName>
    </recommendedName>
</protein>
<feature type="compositionally biased region" description="Polar residues" evidence="3">
    <location>
        <begin position="474"/>
        <end position="488"/>
    </location>
</feature>
<reference evidence="4" key="1">
    <citation type="submission" date="2023-01" db="EMBL/GenBank/DDBJ databases">
        <title>The chitinases involved in constricting ring structure development in the nematode-trapping fungus Drechslerella dactyloides.</title>
        <authorList>
            <person name="Wang R."/>
            <person name="Zhang L."/>
            <person name="Tang P."/>
            <person name="Li S."/>
            <person name="Liang L."/>
        </authorList>
    </citation>
    <scope>NUCLEOTIDE SEQUENCE</scope>
    <source>
        <strain evidence="4">YMF1.00031</strain>
    </source>
</reference>
<keyword evidence="2" id="KW-0560">Oxidoreductase</keyword>
<gene>
    <name evidence="4" type="ORF">Dda_2092</name>
</gene>
<dbReference type="EMBL" id="JAQGDS010000002">
    <property type="protein sequence ID" value="KAJ6263528.1"/>
    <property type="molecule type" value="Genomic_DNA"/>
</dbReference>
<dbReference type="SUPFAM" id="SSF51735">
    <property type="entry name" value="NAD(P)-binding Rossmann-fold domains"/>
    <property type="match status" value="1"/>
</dbReference>
<organism evidence="4 5">
    <name type="scientific">Drechslerella dactyloides</name>
    <name type="common">Nematode-trapping fungus</name>
    <name type="synonym">Arthrobotrys dactyloides</name>
    <dbReference type="NCBI Taxonomy" id="74499"/>
    <lineage>
        <taxon>Eukaryota</taxon>
        <taxon>Fungi</taxon>
        <taxon>Dikarya</taxon>
        <taxon>Ascomycota</taxon>
        <taxon>Pezizomycotina</taxon>
        <taxon>Orbiliomycetes</taxon>
        <taxon>Orbiliales</taxon>
        <taxon>Orbiliaceae</taxon>
        <taxon>Drechslerella</taxon>
    </lineage>
</organism>
<dbReference type="InterPro" id="IPR036291">
    <property type="entry name" value="NAD(P)-bd_dom_sf"/>
</dbReference>
<evidence type="ECO:0000313" key="4">
    <source>
        <dbReference type="EMBL" id="KAJ6263528.1"/>
    </source>
</evidence>
<name>A0AAD6NNK9_DREDA</name>
<dbReference type="AlphaFoldDB" id="A0AAD6NNK9"/>
<evidence type="ECO:0008006" key="6">
    <source>
        <dbReference type="Google" id="ProtNLM"/>
    </source>
</evidence>
<feature type="compositionally biased region" description="Low complexity" evidence="3">
    <location>
        <begin position="405"/>
        <end position="423"/>
    </location>
</feature>
<evidence type="ECO:0000256" key="3">
    <source>
        <dbReference type="SAM" id="MobiDB-lite"/>
    </source>
</evidence>
<accession>A0AAD6NNK9</accession>
<proteinExistence type="predicted"/>
<dbReference type="Gene3D" id="3.40.50.720">
    <property type="entry name" value="NAD(P)-binding Rossmann-like Domain"/>
    <property type="match status" value="1"/>
</dbReference>
<evidence type="ECO:0000256" key="2">
    <source>
        <dbReference type="ARBA" id="ARBA00023002"/>
    </source>
</evidence>
<sequence>MSSSSSTSSLSSLSSTASNEYKPKVALIGSGGLLGDATLTAFLSPAFSDYFAKPIRVFTRDIGQSPPGGGQATYVRVDWDDENIEDYLTRCLRGVSVVVNLLGYNPDAWDIVTRAVCRAKPVLYIPPEFSFDHTLWDPRRIPVGSVVWDKQRQSANARAAGVRTIQLFCGIIMENLTAGPARTGVDFARRRLLAVTGDGIIDPSTSISFTSSWDVGRAIAAMATMPASLMHGDFDSIYISGDTSSWSKLAKLMNVRPQVVDVSTFESRYVDRHSPLESYLRIAAAEGQLYFPSSQPSRKRVVALNQNGLVDSMARVPQAWFKLSMQPQDASCGPEASSSAPRKRKRGAINNTGSASDEGDAREHSPPHDPTAASTSASANEIKFTKANTATRKLKPRITKPRSLTTAAAETRTRTRAAATRATQQMRQLQPTSTTTQPEPAAVLQKRVTRSMTKRQTAAVSSISDPSADAIPGTASSEAVGENSTSDMAKTAVAAAASTRRRNTKRRRAG</sequence>
<dbReference type="GO" id="GO:0016491">
    <property type="term" value="F:oxidoreductase activity"/>
    <property type="evidence" value="ECO:0007669"/>
    <property type="project" value="UniProtKB-KW"/>
</dbReference>